<dbReference type="OrthoDB" id="60843at2759"/>
<evidence type="ECO:0000313" key="2">
    <source>
        <dbReference type="Proteomes" id="UP000663882"/>
    </source>
</evidence>
<accession>A0A815S6J5</accession>
<organism evidence="1 2">
    <name type="scientific">Rotaria sordida</name>
    <dbReference type="NCBI Taxonomy" id="392033"/>
    <lineage>
        <taxon>Eukaryota</taxon>
        <taxon>Metazoa</taxon>
        <taxon>Spiralia</taxon>
        <taxon>Gnathifera</taxon>
        <taxon>Rotifera</taxon>
        <taxon>Eurotatoria</taxon>
        <taxon>Bdelloidea</taxon>
        <taxon>Philodinida</taxon>
        <taxon>Philodinidae</taxon>
        <taxon>Rotaria</taxon>
    </lineage>
</organism>
<name>A0A815S6J5_9BILA</name>
<protein>
    <recommendedName>
        <fullName evidence="3">Protein phosphatase</fullName>
    </recommendedName>
</protein>
<feature type="non-terminal residue" evidence="1">
    <location>
        <position position="82"/>
    </location>
</feature>
<sequence length="82" mass="9031">MLESSSVYINLKCGWHGISKQGINKTNCDQSKLEEELILLSGPYGDDVAFVKQSNDYILIGLSDGVSGNRNHGLDPYKFAHT</sequence>
<proteinExistence type="predicted"/>
<dbReference type="AlphaFoldDB" id="A0A815S6J5"/>
<evidence type="ECO:0008006" key="3">
    <source>
        <dbReference type="Google" id="ProtNLM"/>
    </source>
</evidence>
<reference evidence="1" key="1">
    <citation type="submission" date="2021-02" db="EMBL/GenBank/DDBJ databases">
        <authorList>
            <person name="Nowell W R."/>
        </authorList>
    </citation>
    <scope>NUCLEOTIDE SEQUENCE</scope>
</reference>
<comment type="caution">
    <text evidence="1">The sequence shown here is derived from an EMBL/GenBank/DDBJ whole genome shotgun (WGS) entry which is preliminary data.</text>
</comment>
<evidence type="ECO:0000313" key="1">
    <source>
        <dbReference type="EMBL" id="CAF1486774.1"/>
    </source>
</evidence>
<dbReference type="Proteomes" id="UP000663882">
    <property type="component" value="Unassembled WGS sequence"/>
</dbReference>
<dbReference type="EMBL" id="CAJNOO010008869">
    <property type="protein sequence ID" value="CAF1486774.1"/>
    <property type="molecule type" value="Genomic_DNA"/>
</dbReference>
<gene>
    <name evidence="1" type="ORF">RFH988_LOCUS38232</name>
</gene>